<dbReference type="PRINTS" id="PR01217">
    <property type="entry name" value="PRICHEXTENSN"/>
</dbReference>
<protein>
    <submittedName>
        <fullName evidence="2">Uncharacterized protein</fullName>
    </submittedName>
</protein>
<comment type="caution">
    <text evidence="2">The sequence shown here is derived from an EMBL/GenBank/DDBJ whole genome shotgun (WGS) entry which is preliminary data.</text>
</comment>
<evidence type="ECO:0000313" key="3">
    <source>
        <dbReference type="Proteomes" id="UP001362999"/>
    </source>
</evidence>
<dbReference type="EMBL" id="JAWWNJ010000036">
    <property type="protein sequence ID" value="KAK7023224.1"/>
    <property type="molecule type" value="Genomic_DNA"/>
</dbReference>
<proteinExistence type="predicted"/>
<accession>A0AAW0BBD1</accession>
<gene>
    <name evidence="2" type="ORF">R3P38DRAFT_2779977</name>
</gene>
<reference evidence="2 3" key="1">
    <citation type="journal article" date="2024" name="J Genomics">
        <title>Draft genome sequencing and assembly of Favolaschia claudopus CIRM-BRFM 2984 isolated from oak limbs.</title>
        <authorList>
            <person name="Navarro D."/>
            <person name="Drula E."/>
            <person name="Chaduli D."/>
            <person name="Cazenave R."/>
            <person name="Ahrendt S."/>
            <person name="Wang J."/>
            <person name="Lipzen A."/>
            <person name="Daum C."/>
            <person name="Barry K."/>
            <person name="Grigoriev I.V."/>
            <person name="Favel A."/>
            <person name="Rosso M.N."/>
            <person name="Martin F."/>
        </authorList>
    </citation>
    <scope>NUCLEOTIDE SEQUENCE [LARGE SCALE GENOMIC DNA]</scope>
    <source>
        <strain evidence="2 3">CIRM-BRFM 2984</strain>
    </source>
</reference>
<evidence type="ECO:0000313" key="2">
    <source>
        <dbReference type="EMBL" id="KAK7023224.1"/>
    </source>
</evidence>
<name>A0AAW0BBD1_9AGAR</name>
<dbReference type="AlphaFoldDB" id="A0AAW0BBD1"/>
<evidence type="ECO:0000256" key="1">
    <source>
        <dbReference type="SAM" id="MobiDB-lite"/>
    </source>
</evidence>
<organism evidence="2 3">
    <name type="scientific">Favolaschia claudopus</name>
    <dbReference type="NCBI Taxonomy" id="2862362"/>
    <lineage>
        <taxon>Eukaryota</taxon>
        <taxon>Fungi</taxon>
        <taxon>Dikarya</taxon>
        <taxon>Basidiomycota</taxon>
        <taxon>Agaricomycotina</taxon>
        <taxon>Agaricomycetes</taxon>
        <taxon>Agaricomycetidae</taxon>
        <taxon>Agaricales</taxon>
        <taxon>Marasmiineae</taxon>
        <taxon>Mycenaceae</taxon>
        <taxon>Favolaschia</taxon>
    </lineage>
</organism>
<sequence>MVTIAGSSNPGGKFNKALAQLWADEDQAAWEAKAETTDGEVNWVERQELVTDGFSDMVETVNKSPHFRKFVAAMIMMWVNDDGKVCVEWSEGRPEGLEFPQSFDKQEPEVLKQLSDAFHRWAAKPLKVAHCGDQSILLLNNHPTTLRRYFFPLTTADLEKGIALDELKSTVTDFFQQSYEGVFGVKDIPWTSVASEPAAYYDLDKFPHPFLPSGLTEWGRGVWLDAAFTLADIAGANTSGLFFRRPQQQPPPPPRESSPQPPPRENSQPLPSRENSPVPPPPPPPPPPPHHPPPPSGPSHPLPPPPPPPPPHHPPPPSGPSHPLPPVSPRKTRSKAKAKASAEAEPEPEIRRRSKRKAAPDNENKNPNKRQRK</sequence>
<feature type="compositionally biased region" description="Pro residues" evidence="1">
    <location>
        <begin position="248"/>
        <end position="264"/>
    </location>
</feature>
<feature type="region of interest" description="Disordered" evidence="1">
    <location>
        <begin position="242"/>
        <end position="373"/>
    </location>
</feature>
<feature type="compositionally biased region" description="Pro residues" evidence="1">
    <location>
        <begin position="277"/>
        <end position="328"/>
    </location>
</feature>
<keyword evidence="3" id="KW-1185">Reference proteome</keyword>
<dbReference type="Proteomes" id="UP001362999">
    <property type="component" value="Unassembled WGS sequence"/>
</dbReference>